<evidence type="ECO:0000256" key="1">
    <source>
        <dbReference type="ARBA" id="ARBA00001966"/>
    </source>
</evidence>
<dbReference type="Gene3D" id="3.20.20.70">
    <property type="entry name" value="Aldolase class I"/>
    <property type="match status" value="1"/>
</dbReference>
<dbReference type="InterPro" id="IPR013785">
    <property type="entry name" value="Aldolase_TIM"/>
</dbReference>
<evidence type="ECO:0000256" key="2">
    <source>
        <dbReference type="ARBA" id="ARBA00022691"/>
    </source>
</evidence>
<dbReference type="InterPro" id="IPR007197">
    <property type="entry name" value="rSAM"/>
</dbReference>
<comment type="cofactor">
    <cofactor evidence="1">
        <name>[4Fe-4S] cluster</name>
        <dbReference type="ChEBI" id="CHEBI:49883"/>
    </cofactor>
</comment>
<keyword evidence="3" id="KW-0479">Metal-binding</keyword>
<organism evidence="7 8">
    <name type="scientific">Anaeromyxobacter oryzae</name>
    <dbReference type="NCBI Taxonomy" id="2918170"/>
    <lineage>
        <taxon>Bacteria</taxon>
        <taxon>Pseudomonadati</taxon>
        <taxon>Myxococcota</taxon>
        <taxon>Myxococcia</taxon>
        <taxon>Myxococcales</taxon>
        <taxon>Cystobacterineae</taxon>
        <taxon>Anaeromyxobacteraceae</taxon>
        <taxon>Anaeromyxobacter</taxon>
    </lineage>
</organism>
<evidence type="ECO:0000256" key="4">
    <source>
        <dbReference type="ARBA" id="ARBA00023004"/>
    </source>
</evidence>
<evidence type="ECO:0000256" key="5">
    <source>
        <dbReference type="ARBA" id="ARBA00023014"/>
    </source>
</evidence>
<name>A0ABN6MMY1_9BACT</name>
<dbReference type="SFLD" id="SFLDS00029">
    <property type="entry name" value="Radical_SAM"/>
    <property type="match status" value="1"/>
</dbReference>
<evidence type="ECO:0000256" key="3">
    <source>
        <dbReference type="ARBA" id="ARBA00022723"/>
    </source>
</evidence>
<dbReference type="EMBL" id="AP025591">
    <property type="protein sequence ID" value="BDG02382.1"/>
    <property type="molecule type" value="Genomic_DNA"/>
</dbReference>
<evidence type="ECO:0000313" key="8">
    <source>
        <dbReference type="Proteomes" id="UP001162891"/>
    </source>
</evidence>
<feature type="domain" description="Radical SAM core" evidence="6">
    <location>
        <begin position="133"/>
        <end position="373"/>
    </location>
</feature>
<gene>
    <name evidence="7" type="ORF">AMOR_13780</name>
</gene>
<keyword evidence="2" id="KW-0949">S-adenosyl-L-methionine</keyword>
<dbReference type="Proteomes" id="UP001162891">
    <property type="component" value="Chromosome"/>
</dbReference>
<dbReference type="InterPro" id="IPR058240">
    <property type="entry name" value="rSAM_sf"/>
</dbReference>
<dbReference type="PROSITE" id="PS51918">
    <property type="entry name" value="RADICAL_SAM"/>
    <property type="match status" value="1"/>
</dbReference>
<evidence type="ECO:0000259" key="6">
    <source>
        <dbReference type="PROSITE" id="PS51918"/>
    </source>
</evidence>
<protein>
    <recommendedName>
        <fullName evidence="6">Radical SAM core domain-containing protein</fullName>
    </recommendedName>
</protein>
<reference evidence="8" key="1">
    <citation type="journal article" date="2022" name="Int. J. Syst. Evol. Microbiol.">
        <title>Anaeromyxobacter oryzae sp. nov., Anaeromyxobacter diazotrophicus sp. nov. and Anaeromyxobacter paludicola sp. nov., isolated from paddy soils.</title>
        <authorList>
            <person name="Itoh H."/>
            <person name="Xu Z."/>
            <person name="Mise K."/>
            <person name="Masuda Y."/>
            <person name="Ushijima N."/>
            <person name="Hayakawa C."/>
            <person name="Shiratori Y."/>
            <person name="Senoo K."/>
        </authorList>
    </citation>
    <scope>NUCLEOTIDE SEQUENCE [LARGE SCALE GENOMIC DNA]</scope>
    <source>
        <strain evidence="8">Red232</strain>
    </source>
</reference>
<proteinExistence type="predicted"/>
<keyword evidence="5" id="KW-0411">Iron-sulfur</keyword>
<dbReference type="RefSeq" id="WP_248360002.1">
    <property type="nucleotide sequence ID" value="NZ_AP025591.1"/>
</dbReference>
<keyword evidence="4" id="KW-0408">Iron</keyword>
<evidence type="ECO:0000313" key="7">
    <source>
        <dbReference type="EMBL" id="BDG02382.1"/>
    </source>
</evidence>
<dbReference type="NCBIfam" id="NF045502">
    <property type="entry name" value="variant_rSAM"/>
    <property type="match status" value="1"/>
</dbReference>
<sequence length="415" mass="46319">MSATANRITELKAKLWNELVVKTDVVTDGVAVEPQALRALRLGSDVKEQIQCLFVMDFEPHEGDLPAEFVTPHGLDVPVRWNPRSRYRIALDGSTFILADGEHEVFPISFHPRPGFYSRKTSDGKPMSTIAIASPDQHVFVVYSNECSYKDRGEDCLFCNINYTKSEFGERQGLNHWKTPRQIGETIAAAAEEGLYRHLTVTGGVIPERRELDYYLDVAEAIRAATGQERFNGTATVAAPLDLTNLDRLEEAGFRTTAMNLEIWDQRIYEVICPGKARGSGGWAHWVRALEYAVGVFGHGRVRSNFVAGIEPKARTLEGLEVLASKGVVGTFTVWCPNPGSELRGHRAPEPAWYLDLAEKLVTIWKRNGITYEHVYDANASSVGIQHDLYRIQDELFPVFEDARRRPATSGAGRG</sequence>
<accession>A0ABN6MMY1</accession>
<dbReference type="SUPFAM" id="SSF102114">
    <property type="entry name" value="Radical SAM enzymes"/>
    <property type="match status" value="1"/>
</dbReference>
<keyword evidence="8" id="KW-1185">Reference proteome</keyword>
<dbReference type="Pfam" id="PF04055">
    <property type="entry name" value="Radical_SAM"/>
    <property type="match status" value="1"/>
</dbReference>